<evidence type="ECO:0000256" key="1">
    <source>
        <dbReference type="SAM" id="MobiDB-lite"/>
    </source>
</evidence>
<proteinExistence type="predicted"/>
<dbReference type="AlphaFoldDB" id="A0A9D1N429"/>
<accession>A0A9D1N429</accession>
<reference evidence="2" key="2">
    <citation type="journal article" date="2021" name="PeerJ">
        <title>Extensive microbial diversity within the chicken gut microbiome revealed by metagenomics and culture.</title>
        <authorList>
            <person name="Gilroy R."/>
            <person name="Ravi A."/>
            <person name="Getino M."/>
            <person name="Pursley I."/>
            <person name="Horton D.L."/>
            <person name="Alikhan N.F."/>
            <person name="Baker D."/>
            <person name="Gharbi K."/>
            <person name="Hall N."/>
            <person name="Watson M."/>
            <person name="Adriaenssens E.M."/>
            <person name="Foster-Nyarko E."/>
            <person name="Jarju S."/>
            <person name="Secka A."/>
            <person name="Antonio M."/>
            <person name="Oren A."/>
            <person name="Chaudhuri R.R."/>
            <person name="La Ragione R."/>
            <person name="Hildebrand F."/>
            <person name="Pallen M.J."/>
        </authorList>
    </citation>
    <scope>NUCLEOTIDE SEQUENCE</scope>
    <source>
        <strain evidence="2">ChiGjej2B2-16831</strain>
    </source>
</reference>
<dbReference type="EMBL" id="DVNZ01000135">
    <property type="protein sequence ID" value="HIU94372.1"/>
    <property type="molecule type" value="Genomic_DNA"/>
</dbReference>
<dbReference type="Proteomes" id="UP000824128">
    <property type="component" value="Unassembled WGS sequence"/>
</dbReference>
<gene>
    <name evidence="2" type="ORF">IAD24_04360</name>
</gene>
<organism evidence="2 3">
    <name type="scientific">Candidatus Aphodomorpha intestinavium</name>
    <dbReference type="NCBI Taxonomy" id="2840672"/>
    <lineage>
        <taxon>Bacteria</taxon>
        <taxon>Bacillati</taxon>
        <taxon>Bacillota</taxon>
        <taxon>Clostridia</taxon>
        <taxon>Eubacteriales</taxon>
        <taxon>Candidatus Aphodomorpha</taxon>
    </lineage>
</organism>
<name>A0A9D1N429_9FIRM</name>
<reference evidence="2" key="1">
    <citation type="submission" date="2020-10" db="EMBL/GenBank/DDBJ databases">
        <authorList>
            <person name="Gilroy R."/>
        </authorList>
    </citation>
    <scope>NUCLEOTIDE SEQUENCE</scope>
    <source>
        <strain evidence="2">ChiGjej2B2-16831</strain>
    </source>
</reference>
<feature type="region of interest" description="Disordered" evidence="1">
    <location>
        <begin position="109"/>
        <end position="131"/>
    </location>
</feature>
<comment type="caution">
    <text evidence="2">The sequence shown here is derived from an EMBL/GenBank/DDBJ whole genome shotgun (WGS) entry which is preliminary data.</text>
</comment>
<evidence type="ECO:0000313" key="2">
    <source>
        <dbReference type="EMBL" id="HIU94372.1"/>
    </source>
</evidence>
<protein>
    <submittedName>
        <fullName evidence="2">Uncharacterized protein</fullName>
    </submittedName>
</protein>
<sequence length="131" mass="14708">MPPSVGAFLLFLFIFSFSFLSGERKENQKRKPGTRLGWPAAPARQRNALSPQKIFCGAFLRSFSFCERKRTKKKAQEPAWVGPLLSPVSGTHVPRKKYFAGLFFQKSPAGKNRKRMPGAARPMGHAHPPPR</sequence>
<evidence type="ECO:0000313" key="3">
    <source>
        <dbReference type="Proteomes" id="UP000824128"/>
    </source>
</evidence>